<dbReference type="AlphaFoldDB" id="A0A9J6G359"/>
<dbReference type="OrthoDB" id="6489667at2759"/>
<dbReference type="VEuPathDB" id="VectorBase:HLOH_060284"/>
<evidence type="ECO:0000313" key="1">
    <source>
        <dbReference type="EMBL" id="KAH9369962.1"/>
    </source>
</evidence>
<dbReference type="EMBL" id="JABSTR010000005">
    <property type="protein sequence ID" value="KAH9369962.1"/>
    <property type="molecule type" value="Genomic_DNA"/>
</dbReference>
<keyword evidence="2" id="KW-1185">Reference proteome</keyword>
<protein>
    <recommendedName>
        <fullName evidence="3">Apple domain-containing protein</fullName>
    </recommendedName>
</protein>
<dbReference type="Proteomes" id="UP000821853">
    <property type="component" value="Chromosome 3"/>
</dbReference>
<organism evidence="1 2">
    <name type="scientific">Haemaphysalis longicornis</name>
    <name type="common">Bush tick</name>
    <dbReference type="NCBI Taxonomy" id="44386"/>
    <lineage>
        <taxon>Eukaryota</taxon>
        <taxon>Metazoa</taxon>
        <taxon>Ecdysozoa</taxon>
        <taxon>Arthropoda</taxon>
        <taxon>Chelicerata</taxon>
        <taxon>Arachnida</taxon>
        <taxon>Acari</taxon>
        <taxon>Parasitiformes</taxon>
        <taxon>Ixodida</taxon>
        <taxon>Ixodoidea</taxon>
        <taxon>Ixodidae</taxon>
        <taxon>Haemaphysalinae</taxon>
        <taxon>Haemaphysalis</taxon>
    </lineage>
</organism>
<reference evidence="1 2" key="1">
    <citation type="journal article" date="2020" name="Cell">
        <title>Large-Scale Comparative Analyses of Tick Genomes Elucidate Their Genetic Diversity and Vector Capacities.</title>
        <authorList>
            <consortium name="Tick Genome and Microbiome Consortium (TIGMIC)"/>
            <person name="Jia N."/>
            <person name="Wang J."/>
            <person name="Shi W."/>
            <person name="Du L."/>
            <person name="Sun Y."/>
            <person name="Zhan W."/>
            <person name="Jiang J.F."/>
            <person name="Wang Q."/>
            <person name="Zhang B."/>
            <person name="Ji P."/>
            <person name="Bell-Sakyi L."/>
            <person name="Cui X.M."/>
            <person name="Yuan T.T."/>
            <person name="Jiang B.G."/>
            <person name="Yang W.F."/>
            <person name="Lam T.T."/>
            <person name="Chang Q.C."/>
            <person name="Ding S.J."/>
            <person name="Wang X.J."/>
            <person name="Zhu J.G."/>
            <person name="Ruan X.D."/>
            <person name="Zhao L."/>
            <person name="Wei J.T."/>
            <person name="Ye R.Z."/>
            <person name="Que T.C."/>
            <person name="Du C.H."/>
            <person name="Zhou Y.H."/>
            <person name="Cheng J.X."/>
            <person name="Dai P.F."/>
            <person name="Guo W.B."/>
            <person name="Han X.H."/>
            <person name="Huang E.J."/>
            <person name="Li L.F."/>
            <person name="Wei W."/>
            <person name="Gao Y.C."/>
            <person name="Liu J.Z."/>
            <person name="Shao H.Z."/>
            <person name="Wang X."/>
            <person name="Wang C.C."/>
            <person name="Yang T.C."/>
            <person name="Huo Q.B."/>
            <person name="Li W."/>
            <person name="Chen H.Y."/>
            <person name="Chen S.E."/>
            <person name="Zhou L.G."/>
            <person name="Ni X.B."/>
            <person name="Tian J.H."/>
            <person name="Sheng Y."/>
            <person name="Liu T."/>
            <person name="Pan Y.S."/>
            <person name="Xia L.Y."/>
            <person name="Li J."/>
            <person name="Zhao F."/>
            <person name="Cao W.C."/>
        </authorList>
    </citation>
    <scope>NUCLEOTIDE SEQUENCE [LARGE SCALE GENOMIC DNA]</scope>
    <source>
        <strain evidence="1">HaeL-2018</strain>
    </source>
</reference>
<accession>A0A9J6G359</accession>
<proteinExistence type="predicted"/>
<gene>
    <name evidence="1" type="ORF">HPB48_001839</name>
</gene>
<comment type="caution">
    <text evidence="1">The sequence shown here is derived from an EMBL/GenBank/DDBJ whole genome shotgun (WGS) entry which is preliminary data.</text>
</comment>
<evidence type="ECO:0008006" key="3">
    <source>
        <dbReference type="Google" id="ProtNLM"/>
    </source>
</evidence>
<evidence type="ECO:0000313" key="2">
    <source>
        <dbReference type="Proteomes" id="UP000821853"/>
    </source>
</evidence>
<name>A0A9J6G359_HAELO</name>
<sequence>MEPLEVLSSLRSPVQCLAACLLRSPRCRAFSFGNHSCDLLQRSPCESPRPLRSAPGFAHYDVLTRDQLLVGASAAALPGLLEAFS</sequence>